<feature type="non-terminal residue" evidence="1">
    <location>
        <position position="1"/>
    </location>
</feature>
<dbReference type="AlphaFoldDB" id="A0A9N9NU43"/>
<dbReference type="EMBL" id="CAJVPV010040843">
    <property type="protein sequence ID" value="CAG8761048.1"/>
    <property type="molecule type" value="Genomic_DNA"/>
</dbReference>
<evidence type="ECO:0000313" key="2">
    <source>
        <dbReference type="Proteomes" id="UP000789342"/>
    </source>
</evidence>
<keyword evidence="2" id="KW-1185">Reference proteome</keyword>
<gene>
    <name evidence="1" type="ORF">AMORRO_LOCUS15926</name>
</gene>
<organism evidence="1 2">
    <name type="scientific">Acaulospora morrowiae</name>
    <dbReference type="NCBI Taxonomy" id="94023"/>
    <lineage>
        <taxon>Eukaryota</taxon>
        <taxon>Fungi</taxon>
        <taxon>Fungi incertae sedis</taxon>
        <taxon>Mucoromycota</taxon>
        <taxon>Glomeromycotina</taxon>
        <taxon>Glomeromycetes</taxon>
        <taxon>Diversisporales</taxon>
        <taxon>Acaulosporaceae</taxon>
        <taxon>Acaulospora</taxon>
    </lineage>
</organism>
<proteinExistence type="predicted"/>
<comment type="caution">
    <text evidence="1">The sequence shown here is derived from an EMBL/GenBank/DDBJ whole genome shotgun (WGS) entry which is preliminary data.</text>
</comment>
<name>A0A9N9NU43_9GLOM</name>
<sequence length="94" mass="10738">LLSGNFKDEISGDIFKSFRFPSVTNELSITLRLNVQRLDSGWLSIFQKGINNNNTRTPGIWLCPNTTKLHPRFSINDNWNFGIDEISIGLKLNK</sequence>
<evidence type="ECO:0000313" key="1">
    <source>
        <dbReference type="EMBL" id="CAG8761048.1"/>
    </source>
</evidence>
<accession>A0A9N9NU43</accession>
<dbReference type="Proteomes" id="UP000789342">
    <property type="component" value="Unassembled WGS sequence"/>
</dbReference>
<reference evidence="1" key="1">
    <citation type="submission" date="2021-06" db="EMBL/GenBank/DDBJ databases">
        <authorList>
            <person name="Kallberg Y."/>
            <person name="Tangrot J."/>
            <person name="Rosling A."/>
        </authorList>
    </citation>
    <scope>NUCLEOTIDE SEQUENCE</scope>
    <source>
        <strain evidence="1">CL551</strain>
    </source>
</reference>
<dbReference type="OrthoDB" id="2324354at2759"/>
<protein>
    <submittedName>
        <fullName evidence="1">1254_t:CDS:1</fullName>
    </submittedName>
</protein>
<feature type="non-terminal residue" evidence="1">
    <location>
        <position position="94"/>
    </location>
</feature>